<evidence type="ECO:0000313" key="4">
    <source>
        <dbReference type="Proteomes" id="UP000199012"/>
    </source>
</evidence>
<keyword evidence="2" id="KW-0812">Transmembrane</keyword>
<name>A0A1I0ZGT8_9CELL</name>
<feature type="region of interest" description="Disordered" evidence="1">
    <location>
        <begin position="36"/>
        <end position="76"/>
    </location>
</feature>
<gene>
    <name evidence="3" type="ORF">SAMN05421867_11146</name>
</gene>
<proteinExistence type="predicted"/>
<reference evidence="3 4" key="1">
    <citation type="submission" date="2016-10" db="EMBL/GenBank/DDBJ databases">
        <authorList>
            <person name="de Groot N.N."/>
        </authorList>
    </citation>
    <scope>NUCLEOTIDE SEQUENCE [LARGE SCALE GENOMIC DNA]</scope>
    <source>
        <strain evidence="3 4">CGMCC 4.6945</strain>
    </source>
</reference>
<keyword evidence="4" id="KW-1185">Reference proteome</keyword>
<feature type="transmembrane region" description="Helical" evidence="2">
    <location>
        <begin position="6"/>
        <end position="28"/>
    </location>
</feature>
<evidence type="ECO:0000256" key="1">
    <source>
        <dbReference type="SAM" id="MobiDB-lite"/>
    </source>
</evidence>
<dbReference type="EMBL" id="FOKA01000011">
    <property type="protein sequence ID" value="SFB24741.1"/>
    <property type="molecule type" value="Genomic_DNA"/>
</dbReference>
<dbReference type="Proteomes" id="UP000199012">
    <property type="component" value="Unassembled WGS sequence"/>
</dbReference>
<dbReference type="AlphaFoldDB" id="A0A1I0ZGT8"/>
<accession>A0A1I0ZGT8</accession>
<protein>
    <submittedName>
        <fullName evidence="3">Uncharacterized protein</fullName>
    </submittedName>
</protein>
<keyword evidence="2" id="KW-1133">Transmembrane helix</keyword>
<organism evidence="3 4">
    <name type="scientific">Cellulomonas marina</name>
    <dbReference type="NCBI Taxonomy" id="988821"/>
    <lineage>
        <taxon>Bacteria</taxon>
        <taxon>Bacillati</taxon>
        <taxon>Actinomycetota</taxon>
        <taxon>Actinomycetes</taxon>
        <taxon>Micrococcales</taxon>
        <taxon>Cellulomonadaceae</taxon>
        <taxon>Cellulomonas</taxon>
    </lineage>
</organism>
<keyword evidence="2" id="KW-0472">Membrane</keyword>
<sequence>MVGMDILEALARTVVVVLVLWPLVVLVARRRTGDHLGEVDTLPRPEGPAGIEAPDGAYDPAPVQPEDPAERWVQAG</sequence>
<evidence type="ECO:0000313" key="3">
    <source>
        <dbReference type="EMBL" id="SFB24741.1"/>
    </source>
</evidence>
<evidence type="ECO:0000256" key="2">
    <source>
        <dbReference type="SAM" id="Phobius"/>
    </source>
</evidence>